<dbReference type="Proteomes" id="UP000027178">
    <property type="component" value="Unassembled WGS sequence"/>
</dbReference>
<proteinExistence type="predicted"/>
<dbReference type="EMBL" id="JNBY01000131">
    <property type="protein sequence ID" value="KDN81713.1"/>
    <property type="molecule type" value="Genomic_DNA"/>
</dbReference>
<dbReference type="AlphaFoldDB" id="A0A066YJT3"/>
<dbReference type="eggNOG" id="ENOG5032ZJQ">
    <property type="taxonomic scope" value="Bacteria"/>
</dbReference>
<name>A0A066YJT3_9ACTN</name>
<evidence type="ECO:0000313" key="2">
    <source>
        <dbReference type="Proteomes" id="UP000027178"/>
    </source>
</evidence>
<dbReference type="OrthoDB" id="2652375at2"/>
<sequence>MDSEESLHRFGLRPLGADLDLVRALLAEHTALERAAQGTGDTELMKLCCVQLFNSGTVEDALLVWAARGASFDAGCSIEAELLLGRGLDATTAHLAAVPEPSAAAALAHLRKLDAAGHLAGFEADEHAARYDDYYAD</sequence>
<dbReference type="PATRIC" id="fig|1348663.4.peg.6227"/>
<dbReference type="RefSeq" id="WP_035868184.1">
    <property type="nucleotide sequence ID" value="NZ_KK853997.1"/>
</dbReference>
<comment type="caution">
    <text evidence="1">The sequence shown here is derived from an EMBL/GenBank/DDBJ whole genome shotgun (WGS) entry which is preliminary data.</text>
</comment>
<keyword evidence="2" id="KW-1185">Reference proteome</keyword>
<dbReference type="HOGENOM" id="CLU_1864004_0_0_11"/>
<protein>
    <submittedName>
        <fullName evidence="1">Uncharacterized protein</fullName>
    </submittedName>
</protein>
<organism evidence="1 2">
    <name type="scientific">Kitasatospora cheerisanensis KCTC 2395</name>
    <dbReference type="NCBI Taxonomy" id="1348663"/>
    <lineage>
        <taxon>Bacteria</taxon>
        <taxon>Bacillati</taxon>
        <taxon>Actinomycetota</taxon>
        <taxon>Actinomycetes</taxon>
        <taxon>Kitasatosporales</taxon>
        <taxon>Streptomycetaceae</taxon>
        <taxon>Kitasatospora</taxon>
    </lineage>
</organism>
<evidence type="ECO:0000313" key="1">
    <source>
        <dbReference type="EMBL" id="KDN81713.1"/>
    </source>
</evidence>
<accession>A0A066YJT3</accession>
<reference evidence="1 2" key="1">
    <citation type="submission" date="2014-05" db="EMBL/GenBank/DDBJ databases">
        <title>Draft Genome Sequence of Kitasatospora cheerisanensis KCTC 2395.</title>
        <authorList>
            <person name="Nam D.H."/>
        </authorList>
    </citation>
    <scope>NUCLEOTIDE SEQUENCE [LARGE SCALE GENOMIC DNA]</scope>
    <source>
        <strain evidence="1 2">KCTC 2395</strain>
    </source>
</reference>
<gene>
    <name evidence="1" type="ORF">KCH_64330</name>
</gene>